<feature type="compositionally biased region" description="Basic residues" evidence="1">
    <location>
        <begin position="1"/>
        <end position="23"/>
    </location>
</feature>
<feature type="compositionally biased region" description="Basic and acidic residues" evidence="1">
    <location>
        <begin position="159"/>
        <end position="176"/>
    </location>
</feature>
<protein>
    <submittedName>
        <fullName evidence="2">Uncharacterized protein</fullName>
    </submittedName>
</protein>
<feature type="region of interest" description="Disordered" evidence="1">
    <location>
        <begin position="1"/>
        <end position="189"/>
    </location>
</feature>
<name>A0A517SK55_9PLAN</name>
<sequence>MERNRPMRKPRRGRHTASAHRPRSPADHSSGILQFTKTLPPRAQPPADGWREHAHDHIHARPRPDQSGQDRPQRTCPGSRPQRRATTVAPWEPPPHTLQGLQCTAPRATLARNGPRHRPRAPQAPSRSNDELHHDGPVSRRSVILQPPSTTPHWASTRSLHDTVRGRRATKTHDTHTPCSPRPSPIGIPLVALRQAPSCGQRRHFDK</sequence>
<feature type="compositionally biased region" description="Polar residues" evidence="1">
    <location>
        <begin position="147"/>
        <end position="158"/>
    </location>
</feature>
<evidence type="ECO:0000256" key="1">
    <source>
        <dbReference type="SAM" id="MobiDB-lite"/>
    </source>
</evidence>
<evidence type="ECO:0000313" key="2">
    <source>
        <dbReference type="EMBL" id="QDT56500.1"/>
    </source>
</evidence>
<dbReference type="InParanoid" id="A0A517SK55"/>
<feature type="compositionally biased region" description="Basic and acidic residues" evidence="1">
    <location>
        <begin position="128"/>
        <end position="138"/>
    </location>
</feature>
<organism evidence="2 3">
    <name type="scientific">Caulifigura coniformis</name>
    <dbReference type="NCBI Taxonomy" id="2527983"/>
    <lineage>
        <taxon>Bacteria</taxon>
        <taxon>Pseudomonadati</taxon>
        <taxon>Planctomycetota</taxon>
        <taxon>Planctomycetia</taxon>
        <taxon>Planctomycetales</taxon>
        <taxon>Planctomycetaceae</taxon>
        <taxon>Caulifigura</taxon>
    </lineage>
</organism>
<evidence type="ECO:0000313" key="3">
    <source>
        <dbReference type="Proteomes" id="UP000315700"/>
    </source>
</evidence>
<dbReference type="EMBL" id="CP036271">
    <property type="protein sequence ID" value="QDT56500.1"/>
    <property type="molecule type" value="Genomic_DNA"/>
</dbReference>
<keyword evidence="3" id="KW-1185">Reference proteome</keyword>
<dbReference type="Proteomes" id="UP000315700">
    <property type="component" value="Chromosome"/>
</dbReference>
<proteinExistence type="predicted"/>
<dbReference type="AlphaFoldDB" id="A0A517SK55"/>
<dbReference type="KEGG" id="ccos:Pan44_45550"/>
<reference evidence="2 3" key="1">
    <citation type="submission" date="2019-02" db="EMBL/GenBank/DDBJ databases">
        <title>Deep-cultivation of Planctomycetes and their phenomic and genomic characterization uncovers novel biology.</title>
        <authorList>
            <person name="Wiegand S."/>
            <person name="Jogler M."/>
            <person name="Boedeker C."/>
            <person name="Pinto D."/>
            <person name="Vollmers J."/>
            <person name="Rivas-Marin E."/>
            <person name="Kohn T."/>
            <person name="Peeters S.H."/>
            <person name="Heuer A."/>
            <person name="Rast P."/>
            <person name="Oberbeckmann S."/>
            <person name="Bunk B."/>
            <person name="Jeske O."/>
            <person name="Meyerdierks A."/>
            <person name="Storesund J.E."/>
            <person name="Kallscheuer N."/>
            <person name="Luecker S."/>
            <person name="Lage O.M."/>
            <person name="Pohl T."/>
            <person name="Merkel B.J."/>
            <person name="Hornburger P."/>
            <person name="Mueller R.-W."/>
            <person name="Bruemmer F."/>
            <person name="Labrenz M."/>
            <person name="Spormann A.M."/>
            <person name="Op den Camp H."/>
            <person name="Overmann J."/>
            <person name="Amann R."/>
            <person name="Jetten M.S.M."/>
            <person name="Mascher T."/>
            <person name="Medema M.H."/>
            <person name="Devos D.P."/>
            <person name="Kaster A.-K."/>
            <person name="Ovreas L."/>
            <person name="Rohde M."/>
            <person name="Galperin M.Y."/>
            <person name="Jogler C."/>
        </authorList>
    </citation>
    <scope>NUCLEOTIDE SEQUENCE [LARGE SCALE GENOMIC DNA]</scope>
    <source>
        <strain evidence="2 3">Pan44</strain>
    </source>
</reference>
<accession>A0A517SK55</accession>
<feature type="compositionally biased region" description="Basic and acidic residues" evidence="1">
    <location>
        <begin position="49"/>
        <end position="64"/>
    </location>
</feature>
<gene>
    <name evidence="2" type="ORF">Pan44_45550</name>
</gene>